<dbReference type="Gene3D" id="3.30.565.10">
    <property type="entry name" value="Histidine kinase-like ATPase, C-terminal domain"/>
    <property type="match status" value="1"/>
</dbReference>
<dbReference type="Pfam" id="PF00512">
    <property type="entry name" value="HisKA"/>
    <property type="match status" value="1"/>
</dbReference>
<evidence type="ECO:0000256" key="6">
    <source>
        <dbReference type="ARBA" id="ARBA00023012"/>
    </source>
</evidence>
<dbReference type="SMART" id="SM00091">
    <property type="entry name" value="PAS"/>
    <property type="match status" value="1"/>
</dbReference>
<keyword evidence="3" id="KW-0597">Phosphoprotein</keyword>
<sequence>MLPDFRVRQRDYLLEISRTITQELDLDKVLERILNISIEMLAGQAGIIALRKLTGGWSVRVAHGLPPAFLKFIESLLSQLPDIGQANFTEVDIAEINQRLQELTYTASMGYYTSVALPMISRGSIVGVIFIFRNYSGTFSANDHVILASFANQAAIAVQNAQYFAQVTQEKLRLDALLDTAGDGILILTNNHIIERCNQALARLLGSPAEVLQGKHHDAVLAWNQPPQGLTLEQAVAGGWPLTAHAQLYIEGDLKRGPGQPPLPVGITYAPLLSGEGTLLNIIATVRDITRFRQADEMKSTFMSIISHELKTPVALIKGYVSTLRRDDADWDREIVADSLQVIEEEADRLTMMIENLLDATRLQAGGLNIKRSDVSLAALAERLAKRFQTQTTRHTLVVDFPPDFPVILADETRLEQVVGNLISNAMKYAAEGEIRIGGQILPDLVVVCVSDQGPGIAPGDIPHVFDRFYRAPDMARHTKGAGLGLFLTRAIIEAHGGRIWVDPESGKGARICFSLPRPETHLVASK</sequence>
<gene>
    <name evidence="9" type="ORF">ADN01_04065</name>
</gene>
<dbReference type="GO" id="GO:0000155">
    <property type="term" value="F:phosphorelay sensor kinase activity"/>
    <property type="evidence" value="ECO:0007669"/>
    <property type="project" value="InterPro"/>
</dbReference>
<evidence type="ECO:0000313" key="10">
    <source>
        <dbReference type="Proteomes" id="UP000050501"/>
    </source>
</evidence>
<dbReference type="InterPro" id="IPR036890">
    <property type="entry name" value="HATPase_C_sf"/>
</dbReference>
<dbReference type="RefSeq" id="WP_062418919.1">
    <property type="nucleotide sequence ID" value="NZ_DF967974.1"/>
</dbReference>
<keyword evidence="10" id="KW-1185">Reference proteome</keyword>
<protein>
    <recommendedName>
        <fullName evidence="2">histidine kinase</fullName>
        <ecNumber evidence="2">2.7.13.3</ecNumber>
    </recommendedName>
</protein>
<dbReference type="PROSITE" id="PS50109">
    <property type="entry name" value="HIS_KIN"/>
    <property type="match status" value="1"/>
</dbReference>
<dbReference type="SUPFAM" id="SSF55785">
    <property type="entry name" value="PYP-like sensor domain (PAS domain)"/>
    <property type="match status" value="1"/>
</dbReference>
<feature type="domain" description="Histidine kinase" evidence="8">
    <location>
        <begin position="305"/>
        <end position="520"/>
    </location>
</feature>
<dbReference type="InterPro" id="IPR035965">
    <property type="entry name" value="PAS-like_dom_sf"/>
</dbReference>
<dbReference type="InterPro" id="IPR036097">
    <property type="entry name" value="HisK_dim/P_sf"/>
</dbReference>
<evidence type="ECO:0000256" key="7">
    <source>
        <dbReference type="ARBA" id="ARBA00023136"/>
    </source>
</evidence>
<evidence type="ECO:0000256" key="1">
    <source>
        <dbReference type="ARBA" id="ARBA00000085"/>
    </source>
</evidence>
<proteinExistence type="predicted"/>
<dbReference type="PANTHER" id="PTHR43711">
    <property type="entry name" value="TWO-COMPONENT HISTIDINE KINASE"/>
    <property type="match status" value="1"/>
</dbReference>
<dbReference type="InterPro" id="IPR005467">
    <property type="entry name" value="His_kinase_dom"/>
</dbReference>
<dbReference type="Pfam" id="PF02518">
    <property type="entry name" value="HATPase_c"/>
    <property type="match status" value="1"/>
</dbReference>
<dbReference type="InterPro" id="IPR003018">
    <property type="entry name" value="GAF"/>
</dbReference>
<evidence type="ECO:0000313" key="9">
    <source>
        <dbReference type="EMBL" id="KPL88081.1"/>
    </source>
</evidence>
<keyword evidence="6" id="KW-0902">Two-component regulatory system</keyword>
<dbReference type="FunFam" id="1.10.287.130:FF:000001">
    <property type="entry name" value="Two-component sensor histidine kinase"/>
    <property type="match status" value="1"/>
</dbReference>
<accession>A0A0P6XUF5</accession>
<reference evidence="9 10" key="1">
    <citation type="submission" date="2015-07" db="EMBL/GenBank/DDBJ databases">
        <title>Genome sequence of Levilinea saccharolytica DSM 16555.</title>
        <authorList>
            <person name="Hemp J."/>
            <person name="Ward L.M."/>
            <person name="Pace L.A."/>
            <person name="Fischer W.W."/>
        </authorList>
    </citation>
    <scope>NUCLEOTIDE SEQUENCE [LARGE SCALE GENOMIC DNA]</scope>
    <source>
        <strain evidence="9 10">KIBI-1</strain>
    </source>
</reference>
<dbReference type="OrthoDB" id="9777816at2"/>
<dbReference type="PRINTS" id="PR00344">
    <property type="entry name" value="BCTRLSENSOR"/>
</dbReference>
<dbReference type="STRING" id="229921.ADN01_04065"/>
<evidence type="ECO:0000256" key="3">
    <source>
        <dbReference type="ARBA" id="ARBA00022553"/>
    </source>
</evidence>
<dbReference type="SUPFAM" id="SSF55874">
    <property type="entry name" value="ATPase domain of HSP90 chaperone/DNA topoisomerase II/histidine kinase"/>
    <property type="match status" value="1"/>
</dbReference>
<dbReference type="SMART" id="SM00387">
    <property type="entry name" value="HATPase_c"/>
    <property type="match status" value="1"/>
</dbReference>
<comment type="caution">
    <text evidence="9">The sequence shown here is derived from an EMBL/GenBank/DDBJ whole genome shotgun (WGS) entry which is preliminary data.</text>
</comment>
<dbReference type="CDD" id="cd00130">
    <property type="entry name" value="PAS"/>
    <property type="match status" value="1"/>
</dbReference>
<evidence type="ECO:0000256" key="2">
    <source>
        <dbReference type="ARBA" id="ARBA00012438"/>
    </source>
</evidence>
<dbReference type="PANTHER" id="PTHR43711:SF1">
    <property type="entry name" value="HISTIDINE KINASE 1"/>
    <property type="match status" value="1"/>
</dbReference>
<dbReference type="EC" id="2.7.13.3" evidence="2"/>
<dbReference type="Pfam" id="PF13185">
    <property type="entry name" value="GAF_2"/>
    <property type="match status" value="1"/>
</dbReference>
<keyword evidence="4" id="KW-0808">Transferase</keyword>
<dbReference type="InterPro" id="IPR003661">
    <property type="entry name" value="HisK_dim/P_dom"/>
</dbReference>
<evidence type="ECO:0000256" key="5">
    <source>
        <dbReference type="ARBA" id="ARBA00022777"/>
    </source>
</evidence>
<evidence type="ECO:0000259" key="8">
    <source>
        <dbReference type="PROSITE" id="PS50109"/>
    </source>
</evidence>
<keyword evidence="5" id="KW-0418">Kinase</keyword>
<dbReference type="AlphaFoldDB" id="A0A0P6XUF5"/>
<dbReference type="Proteomes" id="UP000050501">
    <property type="component" value="Unassembled WGS sequence"/>
</dbReference>
<dbReference type="Gene3D" id="1.10.287.130">
    <property type="match status" value="1"/>
</dbReference>
<dbReference type="Pfam" id="PF13426">
    <property type="entry name" value="PAS_9"/>
    <property type="match status" value="1"/>
</dbReference>
<dbReference type="InterPro" id="IPR029016">
    <property type="entry name" value="GAF-like_dom_sf"/>
</dbReference>
<dbReference type="EMBL" id="LGCM01000018">
    <property type="protein sequence ID" value="KPL88081.1"/>
    <property type="molecule type" value="Genomic_DNA"/>
</dbReference>
<dbReference type="InterPro" id="IPR050736">
    <property type="entry name" value="Sensor_HK_Regulatory"/>
</dbReference>
<evidence type="ECO:0000256" key="4">
    <source>
        <dbReference type="ARBA" id="ARBA00022679"/>
    </source>
</evidence>
<keyword evidence="7" id="KW-0472">Membrane</keyword>
<dbReference type="Gene3D" id="3.30.450.40">
    <property type="match status" value="1"/>
</dbReference>
<dbReference type="SUPFAM" id="SSF47384">
    <property type="entry name" value="Homodimeric domain of signal transducing histidine kinase"/>
    <property type="match status" value="1"/>
</dbReference>
<comment type="catalytic activity">
    <reaction evidence="1">
        <text>ATP + protein L-histidine = ADP + protein N-phospho-L-histidine.</text>
        <dbReference type="EC" id="2.7.13.3"/>
    </reaction>
</comment>
<dbReference type="Gene3D" id="3.30.450.20">
    <property type="entry name" value="PAS domain"/>
    <property type="match status" value="1"/>
</dbReference>
<dbReference type="InterPro" id="IPR003594">
    <property type="entry name" value="HATPase_dom"/>
</dbReference>
<name>A0A0P6XUF5_9CHLR</name>
<dbReference type="InterPro" id="IPR000014">
    <property type="entry name" value="PAS"/>
</dbReference>
<organism evidence="9 10">
    <name type="scientific">Levilinea saccharolytica</name>
    <dbReference type="NCBI Taxonomy" id="229921"/>
    <lineage>
        <taxon>Bacteria</taxon>
        <taxon>Bacillati</taxon>
        <taxon>Chloroflexota</taxon>
        <taxon>Anaerolineae</taxon>
        <taxon>Anaerolineales</taxon>
        <taxon>Anaerolineaceae</taxon>
        <taxon>Levilinea</taxon>
    </lineage>
</organism>
<dbReference type="SMART" id="SM00388">
    <property type="entry name" value="HisKA"/>
    <property type="match status" value="1"/>
</dbReference>
<dbReference type="CDD" id="cd00075">
    <property type="entry name" value="HATPase"/>
    <property type="match status" value="1"/>
</dbReference>
<dbReference type="InterPro" id="IPR004358">
    <property type="entry name" value="Sig_transdc_His_kin-like_C"/>
</dbReference>
<dbReference type="CDD" id="cd00082">
    <property type="entry name" value="HisKA"/>
    <property type="match status" value="1"/>
</dbReference>
<dbReference type="FunFam" id="3.30.565.10:FF:000006">
    <property type="entry name" value="Sensor histidine kinase WalK"/>
    <property type="match status" value="1"/>
</dbReference>
<dbReference type="SUPFAM" id="SSF55781">
    <property type="entry name" value="GAF domain-like"/>
    <property type="match status" value="1"/>
</dbReference>